<keyword evidence="1" id="KW-1133">Transmembrane helix</keyword>
<accession>A0ABX3NYV9</accession>
<gene>
    <name evidence="2" type="ORF">A4D02_26985</name>
</gene>
<keyword evidence="3" id="KW-1185">Reference proteome</keyword>
<keyword evidence="1" id="KW-0472">Membrane</keyword>
<reference evidence="2 3" key="1">
    <citation type="submission" date="2016-04" db="EMBL/GenBank/DDBJ databases">
        <authorList>
            <person name="Chen L."/>
            <person name="Zhuang W."/>
            <person name="Wang G."/>
        </authorList>
    </citation>
    <scope>NUCLEOTIDE SEQUENCE [LARGE SCALE GENOMIC DNA]</scope>
    <source>
        <strain evidence="3">GR20</strain>
    </source>
</reference>
<name>A0ABX3NYV9_9BACT</name>
<feature type="transmembrane region" description="Helical" evidence="1">
    <location>
        <begin position="6"/>
        <end position="22"/>
    </location>
</feature>
<dbReference type="Proteomes" id="UP000192277">
    <property type="component" value="Unassembled WGS sequence"/>
</dbReference>
<feature type="transmembrane region" description="Helical" evidence="1">
    <location>
        <begin position="34"/>
        <end position="54"/>
    </location>
</feature>
<evidence type="ECO:0000313" key="3">
    <source>
        <dbReference type="Proteomes" id="UP000192277"/>
    </source>
</evidence>
<dbReference type="RefSeq" id="WP_014219403.1">
    <property type="nucleotide sequence ID" value="NZ_LWBO01000007.1"/>
</dbReference>
<evidence type="ECO:0000313" key="2">
    <source>
        <dbReference type="EMBL" id="OQP50082.1"/>
    </source>
</evidence>
<proteinExistence type="predicted"/>
<sequence>MNYYLLVWVLYLAILIYCYRIDKRIKKRPFTRRFTFIALVLILFSFSFMPRKIFGTWNSISRLNGKVIAAIHLQPALPDWKVNLTGRDYTITDSKQIDTIVQLLKKAEVYSPSHPSNVWETKMILVAADGESFEILVNKTGNNYNGTYFITPSSHWRKDEIGSYLEKLTGFQQPVYSDTSTNRN</sequence>
<keyword evidence="1" id="KW-0812">Transmembrane</keyword>
<comment type="caution">
    <text evidence="2">The sequence shown here is derived from an EMBL/GenBank/DDBJ whole genome shotgun (WGS) entry which is preliminary data.</text>
</comment>
<organism evidence="2 3">
    <name type="scientific">Niastella koreensis</name>
    <dbReference type="NCBI Taxonomy" id="354356"/>
    <lineage>
        <taxon>Bacteria</taxon>
        <taxon>Pseudomonadati</taxon>
        <taxon>Bacteroidota</taxon>
        <taxon>Chitinophagia</taxon>
        <taxon>Chitinophagales</taxon>
        <taxon>Chitinophagaceae</taxon>
        <taxon>Niastella</taxon>
    </lineage>
</organism>
<protein>
    <submittedName>
        <fullName evidence="2">Uncharacterized protein</fullName>
    </submittedName>
</protein>
<dbReference type="EMBL" id="LWBO01000007">
    <property type="protein sequence ID" value="OQP50082.1"/>
    <property type="molecule type" value="Genomic_DNA"/>
</dbReference>
<evidence type="ECO:0000256" key="1">
    <source>
        <dbReference type="SAM" id="Phobius"/>
    </source>
</evidence>